<keyword evidence="4 5" id="KW-0472">Membrane</keyword>
<evidence type="ECO:0000256" key="1">
    <source>
        <dbReference type="ARBA" id="ARBA00004141"/>
    </source>
</evidence>
<dbReference type="EMBL" id="JAUCMX010000020">
    <property type="protein sequence ID" value="KAK3515657.1"/>
    <property type="molecule type" value="Genomic_DNA"/>
</dbReference>
<dbReference type="Proteomes" id="UP001274896">
    <property type="component" value="Unassembled WGS sequence"/>
</dbReference>
<name>A0AAE0Q7H5_9TELE</name>
<feature type="transmembrane region" description="Helical" evidence="6">
    <location>
        <begin position="60"/>
        <end position="80"/>
    </location>
</feature>
<dbReference type="PROSITE" id="PS51257">
    <property type="entry name" value="PROKAR_LIPOPROTEIN"/>
    <property type="match status" value="1"/>
</dbReference>
<feature type="domain" description="MARVEL" evidence="7">
    <location>
        <begin position="25"/>
        <end position="154"/>
    </location>
</feature>
<evidence type="ECO:0000256" key="4">
    <source>
        <dbReference type="ARBA" id="ARBA00023136"/>
    </source>
</evidence>
<evidence type="ECO:0000256" key="5">
    <source>
        <dbReference type="PROSITE-ProRule" id="PRU00581"/>
    </source>
</evidence>
<keyword evidence="9" id="KW-1185">Reference proteome</keyword>
<feature type="transmembrane region" description="Helical" evidence="6">
    <location>
        <begin position="92"/>
        <end position="118"/>
    </location>
</feature>
<proteinExistence type="predicted"/>
<accession>A0AAE0Q7H5</accession>
<dbReference type="AlphaFoldDB" id="A0AAE0Q7H5"/>
<comment type="subcellular location">
    <subcellularLocation>
        <location evidence="1">Membrane</location>
        <topology evidence="1">Multi-pass membrane protein</topology>
    </subcellularLocation>
</comment>
<sequence length="154" mass="17382">MSHRVVTTTSTTMSSSSGGCLDSGYCRSFQGLLKISQVVTLLIAFLCVHFTSIWTDYDALRYFEVVTLWFLFAFLFFFLLHMFQLQARLPCIYWALAEFFHYVLGTILIFVASIIVAVKSLTLSSLVAGSEDIPSRSSNQTDSEKNHTVKLIKL</sequence>
<gene>
    <name evidence="8" type="ORF">QTP70_026411</name>
</gene>
<protein>
    <recommendedName>
        <fullName evidence="7">MARVEL domain-containing protein</fullName>
    </recommendedName>
</protein>
<dbReference type="Pfam" id="PF01284">
    <property type="entry name" value="MARVEL"/>
    <property type="match status" value="1"/>
</dbReference>
<dbReference type="PANTHER" id="PTHR22776:SF89">
    <property type="entry name" value="CKLF-LIKE MARVEL TRANSMEMBRANE DOMAIN-CONTAINING PROTEIN 7"/>
    <property type="match status" value="1"/>
</dbReference>
<evidence type="ECO:0000313" key="8">
    <source>
        <dbReference type="EMBL" id="KAK3515657.1"/>
    </source>
</evidence>
<evidence type="ECO:0000259" key="7">
    <source>
        <dbReference type="PROSITE" id="PS51225"/>
    </source>
</evidence>
<keyword evidence="2 5" id="KW-0812">Transmembrane</keyword>
<reference evidence="8" key="1">
    <citation type="submission" date="2023-06" db="EMBL/GenBank/DDBJ databases">
        <title>Male Hemibagrus guttatus genome.</title>
        <authorList>
            <person name="Bian C."/>
        </authorList>
    </citation>
    <scope>NUCLEOTIDE SEQUENCE</scope>
    <source>
        <strain evidence="8">Male_cb2023</strain>
        <tissue evidence="8">Muscle</tissue>
    </source>
</reference>
<dbReference type="PROSITE" id="PS51225">
    <property type="entry name" value="MARVEL"/>
    <property type="match status" value="1"/>
</dbReference>
<evidence type="ECO:0000313" key="9">
    <source>
        <dbReference type="Proteomes" id="UP001274896"/>
    </source>
</evidence>
<dbReference type="PANTHER" id="PTHR22776">
    <property type="entry name" value="MARVEL-CONTAINING POTENTIAL LIPID RAFT-ASSOCIATED PROTEIN"/>
    <property type="match status" value="1"/>
</dbReference>
<organism evidence="8 9">
    <name type="scientific">Hemibagrus guttatus</name>
    <dbReference type="NCBI Taxonomy" id="175788"/>
    <lineage>
        <taxon>Eukaryota</taxon>
        <taxon>Metazoa</taxon>
        <taxon>Chordata</taxon>
        <taxon>Craniata</taxon>
        <taxon>Vertebrata</taxon>
        <taxon>Euteleostomi</taxon>
        <taxon>Actinopterygii</taxon>
        <taxon>Neopterygii</taxon>
        <taxon>Teleostei</taxon>
        <taxon>Ostariophysi</taxon>
        <taxon>Siluriformes</taxon>
        <taxon>Bagridae</taxon>
        <taxon>Hemibagrus</taxon>
    </lineage>
</organism>
<dbReference type="InterPro" id="IPR008253">
    <property type="entry name" value="Marvel"/>
</dbReference>
<keyword evidence="3 6" id="KW-1133">Transmembrane helix</keyword>
<dbReference type="InterPro" id="IPR050578">
    <property type="entry name" value="MARVEL-CKLF_proteins"/>
</dbReference>
<comment type="caution">
    <text evidence="8">The sequence shown here is derived from an EMBL/GenBank/DDBJ whole genome shotgun (WGS) entry which is preliminary data.</text>
</comment>
<evidence type="ECO:0000256" key="3">
    <source>
        <dbReference type="ARBA" id="ARBA00022989"/>
    </source>
</evidence>
<feature type="transmembrane region" description="Helical" evidence="6">
    <location>
        <begin position="35"/>
        <end position="54"/>
    </location>
</feature>
<evidence type="ECO:0000256" key="2">
    <source>
        <dbReference type="ARBA" id="ARBA00022692"/>
    </source>
</evidence>
<dbReference type="GO" id="GO:0016020">
    <property type="term" value="C:membrane"/>
    <property type="evidence" value="ECO:0007669"/>
    <property type="project" value="UniProtKB-SubCell"/>
</dbReference>
<evidence type="ECO:0000256" key="6">
    <source>
        <dbReference type="SAM" id="Phobius"/>
    </source>
</evidence>